<dbReference type="EMBL" id="CAID01000003">
    <property type="protein sequence ID" value="CEF97204.1"/>
    <property type="molecule type" value="Genomic_DNA"/>
</dbReference>
<dbReference type="InterPro" id="IPR036396">
    <property type="entry name" value="Cyt_P450_sf"/>
</dbReference>
<protein>
    <submittedName>
        <fullName evidence="7">Cytochrome P450, conserved site</fullName>
    </submittedName>
</protein>
<evidence type="ECO:0000256" key="3">
    <source>
        <dbReference type="ARBA" id="ARBA00022723"/>
    </source>
</evidence>
<dbReference type="InParanoid" id="A0A090M4Z6"/>
<keyword evidence="8" id="KW-1185">Reference proteome</keyword>
<gene>
    <name evidence="7" type="ORF">OT_ostta03g03620</name>
</gene>
<keyword evidence="3 5" id="KW-0479">Metal-binding</keyword>
<dbReference type="InterPro" id="IPR050121">
    <property type="entry name" value="Cytochrome_P450_monoxygenase"/>
</dbReference>
<dbReference type="KEGG" id="ota:OT_ostta03g03620"/>
<dbReference type="Proteomes" id="UP000009170">
    <property type="component" value="Unassembled WGS sequence"/>
</dbReference>
<dbReference type="OrthoDB" id="1470350at2759"/>
<evidence type="ECO:0000256" key="6">
    <source>
        <dbReference type="RuleBase" id="RU000461"/>
    </source>
</evidence>
<dbReference type="STRING" id="70448.A0A090M4Z6"/>
<dbReference type="InterPro" id="IPR017972">
    <property type="entry name" value="Cyt_P450_CS"/>
</dbReference>
<dbReference type="GO" id="GO:0004497">
    <property type="term" value="F:monooxygenase activity"/>
    <property type="evidence" value="ECO:0007669"/>
    <property type="project" value="UniProtKB-KW"/>
</dbReference>
<organism evidence="7 8">
    <name type="scientific">Ostreococcus tauri</name>
    <name type="common">Marine green alga</name>
    <dbReference type="NCBI Taxonomy" id="70448"/>
    <lineage>
        <taxon>Eukaryota</taxon>
        <taxon>Viridiplantae</taxon>
        <taxon>Chlorophyta</taxon>
        <taxon>Mamiellophyceae</taxon>
        <taxon>Mamiellales</taxon>
        <taxon>Bathycoccaceae</taxon>
        <taxon>Ostreococcus</taxon>
    </lineage>
</organism>
<reference evidence="7 8" key="2">
    <citation type="journal article" date="2014" name="BMC Genomics">
        <title>An improved genome of the model marine alga Ostreococcus tauri unfolds by assessing Illumina de novo assemblies.</title>
        <authorList>
            <person name="Blanc-Mathieu R."/>
            <person name="Verhelst B."/>
            <person name="Derelle E."/>
            <person name="Rombauts S."/>
            <person name="Bouget F.Y."/>
            <person name="Carre I."/>
            <person name="Chateau A."/>
            <person name="Eyre-Walker A."/>
            <person name="Grimsley N."/>
            <person name="Moreau H."/>
            <person name="Piegu B."/>
            <person name="Rivals E."/>
            <person name="Schackwitz W."/>
            <person name="Van de Peer Y."/>
            <person name="Piganeau G."/>
        </authorList>
    </citation>
    <scope>NUCLEOTIDE SEQUENCE [LARGE SCALE GENOMIC DNA]</scope>
    <source>
        <strain evidence="8">OTTH 0595 / CCAP 157/2 / RCC745</strain>
    </source>
</reference>
<comment type="caution">
    <text evidence="7">The sequence shown here is derived from an EMBL/GenBank/DDBJ whole genome shotgun (WGS) entry which is preliminary data.</text>
</comment>
<dbReference type="GO" id="GO:0005506">
    <property type="term" value="F:iron ion binding"/>
    <property type="evidence" value="ECO:0007669"/>
    <property type="project" value="InterPro"/>
</dbReference>
<name>A0A090M4Z6_OSTTA</name>
<dbReference type="PRINTS" id="PR00385">
    <property type="entry name" value="P450"/>
</dbReference>
<accession>A0A090M4Z6</accession>
<dbReference type="AlphaFoldDB" id="A0A090M4Z6"/>
<sequence>MGFPSGPAGDRALELAYDPLRFLERARAAHGDACGVTLARESVVLVSSPDLARKVLRDENASFQKDGTAFFPGSSLAGNGLLVSDGETWARQRRLSNPAFRKAAVETYARCMIDVGNRLVSQEWSKRGVRDVYADFNDATLEIVARALFGADVVGERANRINGAIKDSFEFFGRRAATGMIIPEWAPTFDNFRYNEAVKRLDEEVYGLISKRRRDIAAGEEKGDLDLLDRLLLATDEEEPESKASGMSDKALRDELMTLMVAGQETSAILLSWACALISEQPEAGDKIANEVRELLQSKPPGSNLDAGDYSKLPYTEACILETLRIRPPAYMVGRCASRDVELRPHVFITKGTTVLVAPYLIQRDPKYWNEPTSFKPERWLVQSPYSDGTLARDALKNLGPNDAYFPFGGGPRVCIGTGFAMMESVLLLALICQACELRLPPNSSPPKPKALITLRPDAISLLVGPRPRRT</sequence>
<evidence type="ECO:0000256" key="5">
    <source>
        <dbReference type="PIRSR" id="PIRSR602403-1"/>
    </source>
</evidence>
<dbReference type="PRINTS" id="PR00465">
    <property type="entry name" value="EP450IV"/>
</dbReference>
<proteinExistence type="inferred from homology"/>
<dbReference type="PANTHER" id="PTHR24305">
    <property type="entry name" value="CYTOCHROME P450"/>
    <property type="match status" value="1"/>
</dbReference>
<feature type="binding site" description="axial binding residue" evidence="5">
    <location>
        <position position="415"/>
    </location>
    <ligand>
        <name>heme</name>
        <dbReference type="ChEBI" id="CHEBI:30413"/>
    </ligand>
    <ligandPart>
        <name>Fe</name>
        <dbReference type="ChEBI" id="CHEBI:18248"/>
    </ligandPart>
</feature>
<evidence type="ECO:0000256" key="1">
    <source>
        <dbReference type="ARBA" id="ARBA00001971"/>
    </source>
</evidence>
<comment type="similarity">
    <text evidence="2 6">Belongs to the cytochrome P450 family.</text>
</comment>
<keyword evidence="4 5" id="KW-0408">Iron</keyword>
<keyword evidence="6" id="KW-0503">Monooxygenase</keyword>
<evidence type="ECO:0000256" key="4">
    <source>
        <dbReference type="ARBA" id="ARBA00023004"/>
    </source>
</evidence>
<keyword evidence="5 6" id="KW-0349">Heme</keyword>
<dbReference type="Pfam" id="PF00067">
    <property type="entry name" value="p450"/>
    <property type="match status" value="1"/>
</dbReference>
<dbReference type="PANTHER" id="PTHR24305:SF166">
    <property type="entry name" value="CYTOCHROME P450 12A4, MITOCHONDRIAL-RELATED"/>
    <property type="match status" value="1"/>
</dbReference>
<dbReference type="GeneID" id="34945691"/>
<dbReference type="InterPro" id="IPR002403">
    <property type="entry name" value="Cyt_P450_E_grp-IV"/>
</dbReference>
<dbReference type="GO" id="GO:0020037">
    <property type="term" value="F:heme binding"/>
    <property type="evidence" value="ECO:0007669"/>
    <property type="project" value="InterPro"/>
</dbReference>
<dbReference type="SUPFAM" id="SSF48264">
    <property type="entry name" value="Cytochrome P450"/>
    <property type="match status" value="1"/>
</dbReference>
<reference evidence="8" key="1">
    <citation type="journal article" date="2006" name="Proc. Natl. Acad. Sci. U.S.A.">
        <title>Genome analysis of the smallest free-living eukaryote Ostreococcus tauri unveils many unique features.</title>
        <authorList>
            <person name="Derelle E."/>
            <person name="Ferraz C."/>
            <person name="Rombauts S."/>
            <person name="Rouze P."/>
            <person name="Worden A.Z."/>
            <person name="Robbens S."/>
            <person name="Partensky F."/>
            <person name="Degroeve S."/>
            <person name="Echeynie S."/>
            <person name="Cooke R."/>
            <person name="Saeys Y."/>
            <person name="Wuyts J."/>
            <person name="Jabbari K."/>
            <person name="Bowler C."/>
            <person name="Panaud O."/>
            <person name="Piegu B."/>
            <person name="Ball S.G."/>
            <person name="Ral J.-P."/>
            <person name="Bouget F.-Y."/>
            <person name="Piganeau G."/>
            <person name="De Baets B."/>
            <person name="Picard A."/>
            <person name="Delseny M."/>
            <person name="Demaille J."/>
            <person name="Van de Peer Y."/>
            <person name="Moreau H."/>
        </authorList>
    </citation>
    <scope>NUCLEOTIDE SEQUENCE [LARGE SCALE GENOMIC DNA]</scope>
    <source>
        <strain evidence="8">OTTH 0595 / CCAP 157/2 / RCC745</strain>
    </source>
</reference>
<evidence type="ECO:0000256" key="2">
    <source>
        <dbReference type="ARBA" id="ARBA00010617"/>
    </source>
</evidence>
<dbReference type="PROSITE" id="PS00086">
    <property type="entry name" value="CYTOCHROME_P450"/>
    <property type="match status" value="1"/>
</dbReference>
<dbReference type="RefSeq" id="XP_022838544.1">
    <property type="nucleotide sequence ID" value="XM_022984819.1"/>
</dbReference>
<evidence type="ECO:0000313" key="8">
    <source>
        <dbReference type="Proteomes" id="UP000009170"/>
    </source>
</evidence>
<keyword evidence="6" id="KW-0560">Oxidoreductase</keyword>
<dbReference type="Gene3D" id="1.10.630.10">
    <property type="entry name" value="Cytochrome P450"/>
    <property type="match status" value="1"/>
</dbReference>
<evidence type="ECO:0000313" key="7">
    <source>
        <dbReference type="EMBL" id="CEF97204.1"/>
    </source>
</evidence>
<dbReference type="GO" id="GO:0016705">
    <property type="term" value="F:oxidoreductase activity, acting on paired donors, with incorporation or reduction of molecular oxygen"/>
    <property type="evidence" value="ECO:0007669"/>
    <property type="project" value="InterPro"/>
</dbReference>
<comment type="cofactor">
    <cofactor evidence="1 5">
        <name>heme</name>
        <dbReference type="ChEBI" id="CHEBI:30413"/>
    </cofactor>
</comment>
<dbReference type="InterPro" id="IPR001128">
    <property type="entry name" value="Cyt_P450"/>
</dbReference>